<organism evidence="1 2">
    <name type="scientific">Undibacterium pigrum</name>
    <dbReference type="NCBI Taxonomy" id="401470"/>
    <lineage>
        <taxon>Bacteria</taxon>
        <taxon>Pseudomonadati</taxon>
        <taxon>Pseudomonadota</taxon>
        <taxon>Betaproteobacteria</taxon>
        <taxon>Burkholderiales</taxon>
        <taxon>Oxalobacteraceae</taxon>
        <taxon>Undibacterium</taxon>
    </lineage>
</organism>
<gene>
    <name evidence="1" type="ORF">DFR42_11236</name>
</gene>
<dbReference type="RefSeq" id="WP_110257680.1">
    <property type="nucleotide sequence ID" value="NZ_QJKB01000012.1"/>
</dbReference>
<sequence>MHPAFSSIQFGPFASAYHSQSTSAEFKLAFSKFLEQHLLPQVEHPFDSTSGTLLASYDDEKYCGPNSLVRDIYNFDFSFHRKSGDDSIKIELVFNARDQSFSTRRNKPFYLWTVSRRERYQEQGQRIEALCQRIAKQEPVNAVCPICSTSLHVHDSPTLFDVRCPNRCFNYNYHRDPVDGQFLHGHFFRGDPVDA</sequence>
<evidence type="ECO:0000313" key="1">
    <source>
        <dbReference type="EMBL" id="PXX38524.1"/>
    </source>
</evidence>
<name>A0A318ITK2_9BURK</name>
<proteinExistence type="predicted"/>
<dbReference type="AlphaFoldDB" id="A0A318ITK2"/>
<evidence type="ECO:0000313" key="2">
    <source>
        <dbReference type="Proteomes" id="UP000247792"/>
    </source>
</evidence>
<accession>A0A318ITK2</accession>
<reference evidence="1 2" key="1">
    <citation type="submission" date="2018-05" db="EMBL/GenBank/DDBJ databases">
        <title>Genomic Encyclopedia of Type Strains, Phase IV (KMG-IV): sequencing the most valuable type-strain genomes for metagenomic binning, comparative biology and taxonomic classification.</title>
        <authorList>
            <person name="Goeker M."/>
        </authorList>
    </citation>
    <scope>NUCLEOTIDE SEQUENCE [LARGE SCALE GENOMIC DNA]</scope>
    <source>
        <strain evidence="1 2">DSM 19792</strain>
    </source>
</reference>
<dbReference type="OrthoDB" id="279948at2"/>
<dbReference type="Proteomes" id="UP000247792">
    <property type="component" value="Unassembled WGS sequence"/>
</dbReference>
<dbReference type="EMBL" id="QJKB01000012">
    <property type="protein sequence ID" value="PXX38524.1"/>
    <property type="molecule type" value="Genomic_DNA"/>
</dbReference>
<comment type="caution">
    <text evidence="1">The sequence shown here is derived from an EMBL/GenBank/DDBJ whole genome shotgun (WGS) entry which is preliminary data.</text>
</comment>
<keyword evidence="2" id="KW-1185">Reference proteome</keyword>
<protein>
    <submittedName>
        <fullName evidence="1">Uncharacterized protein</fullName>
    </submittedName>
</protein>